<accession>A0AAD8XWF1</accession>
<reference evidence="1" key="1">
    <citation type="submission" date="2023-06" db="EMBL/GenBank/DDBJ databases">
        <title>Survivors Of The Sea: Transcriptome response of Skeletonema marinoi to long-term dormancy.</title>
        <authorList>
            <person name="Pinder M.I.M."/>
            <person name="Kourtchenko O."/>
            <person name="Robertson E.K."/>
            <person name="Larsson T."/>
            <person name="Maumus F."/>
            <person name="Osuna-Cruz C.M."/>
            <person name="Vancaester E."/>
            <person name="Stenow R."/>
            <person name="Vandepoele K."/>
            <person name="Ploug H."/>
            <person name="Bruchert V."/>
            <person name="Godhe A."/>
            <person name="Topel M."/>
        </authorList>
    </citation>
    <scope>NUCLEOTIDE SEQUENCE</scope>
    <source>
        <strain evidence="1">R05AC</strain>
    </source>
</reference>
<sequence length="400" mass="44822">MIYLSDLPTGALAHVSSFLASPSRALFAVALDYLDVDSSSEIAGDDWDALDFGEIEKDLAAKISDEDIRGVLLSIDAVNNLKKLRLTNCIHVTGVGLGPLRGSTIIRQIDLSLVGDHESPKLDPEPPISCAEVIPILDSIIERGEECSLEYLQFPNEWRKERNTESDFHAFLTRYNELLCSRADVCLQCSCNLLGIYHDHALQMNGYEYGTQNYTCYDCMNKYCYGCEDDLFGCYISLCHRCEKSYCAHCLTVNYCTCCGFSYCVGCIDSKQCSQCEENTCLDCVPGVRCHNNCGADKIWCIPCVEDGDAFSRCDSCNEAYCVDCCDSDIHAVKFCDVCKDLHCGQCRVKEFKEGGSCCAGCYQLAFPVILEDKERVQTEMDELRSEYREQSNEINELKR</sequence>
<name>A0AAD8XWF1_9STRA</name>
<organism evidence="1 2">
    <name type="scientific">Skeletonema marinoi</name>
    <dbReference type="NCBI Taxonomy" id="267567"/>
    <lineage>
        <taxon>Eukaryota</taxon>
        <taxon>Sar</taxon>
        <taxon>Stramenopiles</taxon>
        <taxon>Ochrophyta</taxon>
        <taxon>Bacillariophyta</taxon>
        <taxon>Coscinodiscophyceae</taxon>
        <taxon>Thalassiosirophycidae</taxon>
        <taxon>Thalassiosirales</taxon>
        <taxon>Skeletonemataceae</taxon>
        <taxon>Skeletonema</taxon>
        <taxon>Skeletonema marinoi-dohrnii complex</taxon>
    </lineage>
</organism>
<comment type="caution">
    <text evidence="1">The sequence shown here is derived from an EMBL/GenBank/DDBJ whole genome shotgun (WGS) entry which is preliminary data.</text>
</comment>
<dbReference type="EMBL" id="JATAAI010000036">
    <property type="protein sequence ID" value="KAK1734903.1"/>
    <property type="molecule type" value="Genomic_DNA"/>
</dbReference>
<protein>
    <submittedName>
        <fullName evidence="1">Uncharacterized protein</fullName>
    </submittedName>
</protein>
<dbReference type="AlphaFoldDB" id="A0AAD8XWF1"/>
<keyword evidence="2" id="KW-1185">Reference proteome</keyword>
<gene>
    <name evidence="1" type="ORF">QTG54_014363</name>
</gene>
<evidence type="ECO:0000313" key="1">
    <source>
        <dbReference type="EMBL" id="KAK1734903.1"/>
    </source>
</evidence>
<evidence type="ECO:0000313" key="2">
    <source>
        <dbReference type="Proteomes" id="UP001224775"/>
    </source>
</evidence>
<proteinExistence type="predicted"/>
<dbReference type="Proteomes" id="UP001224775">
    <property type="component" value="Unassembled WGS sequence"/>
</dbReference>
<feature type="non-terminal residue" evidence="1">
    <location>
        <position position="400"/>
    </location>
</feature>